<reference evidence="1" key="1">
    <citation type="journal article" date="2014" name="Front. Microbiol.">
        <title>High frequency of phylogenetically diverse reductive dehalogenase-homologous genes in deep subseafloor sedimentary metagenomes.</title>
        <authorList>
            <person name="Kawai M."/>
            <person name="Futagami T."/>
            <person name="Toyoda A."/>
            <person name="Takaki Y."/>
            <person name="Nishi S."/>
            <person name="Hori S."/>
            <person name="Arai W."/>
            <person name="Tsubouchi T."/>
            <person name="Morono Y."/>
            <person name="Uchiyama I."/>
            <person name="Ito T."/>
            <person name="Fujiyama A."/>
            <person name="Inagaki F."/>
            <person name="Takami H."/>
        </authorList>
    </citation>
    <scope>NUCLEOTIDE SEQUENCE</scope>
    <source>
        <strain evidence="1">Expedition CK06-06</strain>
    </source>
</reference>
<comment type="caution">
    <text evidence="1">The sequence shown here is derived from an EMBL/GenBank/DDBJ whole genome shotgun (WGS) entry which is preliminary data.</text>
</comment>
<gene>
    <name evidence="1" type="ORF">S01H1_55586</name>
</gene>
<dbReference type="AlphaFoldDB" id="X0W5V3"/>
<name>X0W5V3_9ZZZZ</name>
<accession>X0W5V3</accession>
<proteinExistence type="predicted"/>
<organism evidence="1">
    <name type="scientific">marine sediment metagenome</name>
    <dbReference type="NCBI Taxonomy" id="412755"/>
    <lineage>
        <taxon>unclassified sequences</taxon>
        <taxon>metagenomes</taxon>
        <taxon>ecological metagenomes</taxon>
    </lineage>
</organism>
<feature type="non-terminal residue" evidence="1">
    <location>
        <position position="1"/>
    </location>
</feature>
<evidence type="ECO:0000313" key="1">
    <source>
        <dbReference type="EMBL" id="GAG26284.1"/>
    </source>
</evidence>
<dbReference type="EMBL" id="BARS01036141">
    <property type="protein sequence ID" value="GAG26284.1"/>
    <property type="molecule type" value="Genomic_DNA"/>
</dbReference>
<protein>
    <submittedName>
        <fullName evidence="1">Uncharacterized protein</fullName>
    </submittedName>
</protein>
<sequence>QALAQALEIRQKDLTHRIRASLHIADQIEQLAPVGPQDRPNAEYPWEVSGRVIAPASYSFPVTRELKKPRGRRLLRLIKLMLDDFDRFS</sequence>